<dbReference type="AlphaFoldDB" id="A0A518HP02"/>
<feature type="transmembrane region" description="Helical" evidence="8">
    <location>
        <begin position="422"/>
        <end position="444"/>
    </location>
</feature>
<dbReference type="Proteomes" id="UP000319004">
    <property type="component" value="Chromosome"/>
</dbReference>
<keyword evidence="6 8" id="KW-1133">Transmembrane helix</keyword>
<dbReference type="GO" id="GO:0016763">
    <property type="term" value="F:pentosyltransferase activity"/>
    <property type="evidence" value="ECO:0007669"/>
    <property type="project" value="TreeGrafter"/>
</dbReference>
<evidence type="ECO:0000256" key="4">
    <source>
        <dbReference type="ARBA" id="ARBA00022679"/>
    </source>
</evidence>
<feature type="transmembrane region" description="Helical" evidence="8">
    <location>
        <begin position="191"/>
        <end position="223"/>
    </location>
</feature>
<feature type="transmembrane region" description="Helical" evidence="8">
    <location>
        <begin position="397"/>
        <end position="416"/>
    </location>
</feature>
<feature type="transmembrane region" description="Helical" evidence="8">
    <location>
        <begin position="360"/>
        <end position="385"/>
    </location>
</feature>
<keyword evidence="7 8" id="KW-0472">Membrane</keyword>
<protein>
    <recommendedName>
        <fullName evidence="11">Glycosyltransferase RgtA/B/C/D-like domain-containing protein</fullName>
    </recommendedName>
</protein>
<gene>
    <name evidence="9" type="ORF">Enr13x_24170</name>
</gene>
<evidence type="ECO:0000313" key="9">
    <source>
        <dbReference type="EMBL" id="QDV42569.1"/>
    </source>
</evidence>
<keyword evidence="5 8" id="KW-0812">Transmembrane</keyword>
<feature type="transmembrane region" description="Helical" evidence="8">
    <location>
        <begin position="451"/>
        <end position="469"/>
    </location>
</feature>
<organism evidence="9 10">
    <name type="scientific">Stieleria neptunia</name>
    <dbReference type="NCBI Taxonomy" id="2527979"/>
    <lineage>
        <taxon>Bacteria</taxon>
        <taxon>Pseudomonadati</taxon>
        <taxon>Planctomycetota</taxon>
        <taxon>Planctomycetia</taxon>
        <taxon>Pirellulales</taxon>
        <taxon>Pirellulaceae</taxon>
        <taxon>Stieleria</taxon>
    </lineage>
</organism>
<evidence type="ECO:0000256" key="7">
    <source>
        <dbReference type="ARBA" id="ARBA00023136"/>
    </source>
</evidence>
<dbReference type="KEGG" id="snep:Enr13x_24170"/>
<dbReference type="EMBL" id="CP037423">
    <property type="protein sequence ID" value="QDV42569.1"/>
    <property type="molecule type" value="Genomic_DNA"/>
</dbReference>
<reference evidence="9 10" key="1">
    <citation type="submission" date="2019-03" db="EMBL/GenBank/DDBJ databases">
        <title>Deep-cultivation of Planctomycetes and their phenomic and genomic characterization uncovers novel biology.</title>
        <authorList>
            <person name="Wiegand S."/>
            <person name="Jogler M."/>
            <person name="Boedeker C."/>
            <person name="Pinto D."/>
            <person name="Vollmers J."/>
            <person name="Rivas-Marin E."/>
            <person name="Kohn T."/>
            <person name="Peeters S.H."/>
            <person name="Heuer A."/>
            <person name="Rast P."/>
            <person name="Oberbeckmann S."/>
            <person name="Bunk B."/>
            <person name="Jeske O."/>
            <person name="Meyerdierks A."/>
            <person name="Storesund J.E."/>
            <person name="Kallscheuer N."/>
            <person name="Luecker S."/>
            <person name="Lage O.M."/>
            <person name="Pohl T."/>
            <person name="Merkel B.J."/>
            <person name="Hornburger P."/>
            <person name="Mueller R.-W."/>
            <person name="Bruemmer F."/>
            <person name="Labrenz M."/>
            <person name="Spormann A.M."/>
            <person name="Op den Camp H."/>
            <person name="Overmann J."/>
            <person name="Amann R."/>
            <person name="Jetten M.S.M."/>
            <person name="Mascher T."/>
            <person name="Medema M.H."/>
            <person name="Devos D.P."/>
            <person name="Kaster A.-K."/>
            <person name="Ovreas L."/>
            <person name="Rohde M."/>
            <person name="Galperin M.Y."/>
            <person name="Jogler C."/>
        </authorList>
    </citation>
    <scope>NUCLEOTIDE SEQUENCE [LARGE SCALE GENOMIC DNA]</scope>
    <source>
        <strain evidence="9 10">Enr13</strain>
    </source>
</reference>
<feature type="transmembrane region" description="Helical" evidence="8">
    <location>
        <begin position="168"/>
        <end position="185"/>
    </location>
</feature>
<evidence type="ECO:0000313" key="10">
    <source>
        <dbReference type="Proteomes" id="UP000319004"/>
    </source>
</evidence>
<keyword evidence="2" id="KW-1003">Cell membrane</keyword>
<keyword evidence="10" id="KW-1185">Reference proteome</keyword>
<dbReference type="InterPro" id="IPR050297">
    <property type="entry name" value="LipidA_mod_glycosyltrf_83"/>
</dbReference>
<dbReference type="PANTHER" id="PTHR33908:SF11">
    <property type="entry name" value="MEMBRANE PROTEIN"/>
    <property type="match status" value="1"/>
</dbReference>
<dbReference type="GO" id="GO:0009103">
    <property type="term" value="P:lipopolysaccharide biosynthetic process"/>
    <property type="evidence" value="ECO:0007669"/>
    <property type="project" value="UniProtKB-ARBA"/>
</dbReference>
<feature type="transmembrane region" description="Helical" evidence="8">
    <location>
        <begin position="114"/>
        <end position="135"/>
    </location>
</feature>
<accession>A0A518HP02</accession>
<evidence type="ECO:0000256" key="1">
    <source>
        <dbReference type="ARBA" id="ARBA00004651"/>
    </source>
</evidence>
<sequence length="641" mass="71135">MRALLSKPMAACVITLLLSIHTALLVYSAKVHSPTWDEVGHLAAGLSHWELRKFELYSVNPPLVRTIAAAPVYLFCTPKMDWSYYRSDPTLRSEVYLGRRMIALNGIDSLRFFYIARLALIPLSLVGALFCFLWAKTLFGLDAGVAAVLLWSFSPNVLAYGSLITPDLGSSVAFLGACFTFWQWLERPAGALTLLLSLAMAIAMVTKSVWLGLPVLFGGILLLKIAKDYFSAGKSRHSAFRTLVLFGVAVAGSLVGVNACYGFRGSCRPLGSYQFLSQRLSGVELIRLPLNDCPECAPMVRTSMEPANRFASRWTGAIPIPLPENYTKGIDIQIRDFERGHYDGRWQSYLLGSWQQGGWWHYYLLGLVWKLPIPTLLAIIIAVVSSLLAKETASVRWGYVCLLVPATAFFIAVSASTGLNRYFRYCLPVLPTLLVFASQTAVRWHASTKRLAHGCLFSLFIACCIWLPVVSVRSNPHHLSYFNELGGGPSTGYQLLSDTSVDSGQDLLLLVKWLAERSPGEKPIYLAYFGSFSPSDIGIGFKLPPPRPSRRASGHPAYRREQLSPGWYVISKNYVAGHSMPVPSATATLHFHYFGPNAFSYFRHFPVVEEIGHSMNVYHITRADSERFAELVALNHISADR</sequence>
<feature type="transmembrane region" description="Helical" evidence="8">
    <location>
        <begin position="141"/>
        <end position="161"/>
    </location>
</feature>
<keyword evidence="4" id="KW-0808">Transferase</keyword>
<evidence type="ECO:0000256" key="6">
    <source>
        <dbReference type="ARBA" id="ARBA00022989"/>
    </source>
</evidence>
<evidence type="ECO:0000256" key="5">
    <source>
        <dbReference type="ARBA" id="ARBA00022692"/>
    </source>
</evidence>
<feature type="transmembrane region" description="Helical" evidence="8">
    <location>
        <begin position="243"/>
        <end position="264"/>
    </location>
</feature>
<keyword evidence="3" id="KW-0328">Glycosyltransferase</keyword>
<evidence type="ECO:0008006" key="11">
    <source>
        <dbReference type="Google" id="ProtNLM"/>
    </source>
</evidence>
<proteinExistence type="predicted"/>
<name>A0A518HP02_9BACT</name>
<dbReference type="PANTHER" id="PTHR33908">
    <property type="entry name" value="MANNOSYLTRANSFERASE YKCB-RELATED"/>
    <property type="match status" value="1"/>
</dbReference>
<evidence type="ECO:0000256" key="2">
    <source>
        <dbReference type="ARBA" id="ARBA00022475"/>
    </source>
</evidence>
<evidence type="ECO:0000256" key="8">
    <source>
        <dbReference type="SAM" id="Phobius"/>
    </source>
</evidence>
<evidence type="ECO:0000256" key="3">
    <source>
        <dbReference type="ARBA" id="ARBA00022676"/>
    </source>
</evidence>
<dbReference type="GO" id="GO:0005886">
    <property type="term" value="C:plasma membrane"/>
    <property type="evidence" value="ECO:0007669"/>
    <property type="project" value="UniProtKB-SubCell"/>
</dbReference>
<comment type="subcellular location">
    <subcellularLocation>
        <location evidence="1">Cell membrane</location>
        <topology evidence="1">Multi-pass membrane protein</topology>
    </subcellularLocation>
</comment>